<dbReference type="Proteomes" id="UP001465717">
    <property type="component" value="Unassembled WGS sequence"/>
</dbReference>
<accession>A0ABV1FX13</accession>
<keyword evidence="2" id="KW-1185">Reference proteome</keyword>
<organism evidence="1 2">
    <name type="scientific">Segatella sinensis</name>
    <dbReference type="NCBI Taxonomy" id="3085167"/>
    <lineage>
        <taxon>Bacteria</taxon>
        <taxon>Pseudomonadati</taxon>
        <taxon>Bacteroidota</taxon>
        <taxon>Bacteroidia</taxon>
        <taxon>Bacteroidales</taxon>
        <taxon>Prevotellaceae</taxon>
        <taxon>Segatella</taxon>
    </lineage>
</organism>
<evidence type="ECO:0000313" key="1">
    <source>
        <dbReference type="EMBL" id="MEQ2507695.1"/>
    </source>
</evidence>
<evidence type="ECO:0000313" key="2">
    <source>
        <dbReference type="Proteomes" id="UP001465717"/>
    </source>
</evidence>
<dbReference type="EMBL" id="JBBNGE010000012">
    <property type="protein sequence ID" value="MEQ2507695.1"/>
    <property type="molecule type" value="Genomic_DNA"/>
</dbReference>
<name>A0ABV1FX13_9BACT</name>
<reference evidence="1 2" key="1">
    <citation type="submission" date="2024-04" db="EMBL/GenBank/DDBJ databases">
        <title>Human intestinal bacterial collection.</title>
        <authorList>
            <person name="Pauvert C."/>
            <person name="Hitch T.C.A."/>
            <person name="Clavel T."/>
        </authorList>
    </citation>
    <scope>NUCLEOTIDE SEQUENCE [LARGE SCALE GENOMIC DNA]</scope>
    <source>
        <strain evidence="1 2">CLA-AA-H174</strain>
    </source>
</reference>
<protein>
    <submittedName>
        <fullName evidence="1">Uncharacterized protein</fullName>
    </submittedName>
</protein>
<comment type="caution">
    <text evidence="1">The sequence shown here is derived from an EMBL/GenBank/DDBJ whole genome shotgun (WGS) entry which is preliminary data.</text>
</comment>
<gene>
    <name evidence="1" type="ORF">AAAT87_05270</name>
</gene>
<sequence length="44" mass="5220">MKDEKKCFECYPDIEKKIENKELRIESKAGFGITEKKKDNRKNG</sequence>
<proteinExistence type="predicted"/>